<organism evidence="1 2">
    <name type="scientific">Solanum commersonii</name>
    <name type="common">Commerson's wild potato</name>
    <name type="synonym">Commerson's nightshade</name>
    <dbReference type="NCBI Taxonomy" id="4109"/>
    <lineage>
        <taxon>Eukaryota</taxon>
        <taxon>Viridiplantae</taxon>
        <taxon>Streptophyta</taxon>
        <taxon>Embryophyta</taxon>
        <taxon>Tracheophyta</taxon>
        <taxon>Spermatophyta</taxon>
        <taxon>Magnoliopsida</taxon>
        <taxon>eudicotyledons</taxon>
        <taxon>Gunneridae</taxon>
        <taxon>Pentapetalae</taxon>
        <taxon>asterids</taxon>
        <taxon>lamiids</taxon>
        <taxon>Solanales</taxon>
        <taxon>Solanaceae</taxon>
        <taxon>Solanoideae</taxon>
        <taxon>Solaneae</taxon>
        <taxon>Solanum</taxon>
    </lineage>
</organism>
<dbReference type="Proteomes" id="UP000824120">
    <property type="component" value="Chromosome 10"/>
</dbReference>
<reference evidence="1 2" key="1">
    <citation type="submission" date="2020-09" db="EMBL/GenBank/DDBJ databases">
        <title>De no assembly of potato wild relative species, Solanum commersonii.</title>
        <authorList>
            <person name="Cho K."/>
        </authorList>
    </citation>
    <scope>NUCLEOTIDE SEQUENCE [LARGE SCALE GENOMIC DNA]</scope>
    <source>
        <strain evidence="1">LZ3.2</strain>
        <tissue evidence="1">Leaf</tissue>
    </source>
</reference>
<evidence type="ECO:0000313" key="1">
    <source>
        <dbReference type="EMBL" id="KAG5581389.1"/>
    </source>
</evidence>
<dbReference type="EMBL" id="JACXVP010000010">
    <property type="protein sequence ID" value="KAG5581389.1"/>
    <property type="molecule type" value="Genomic_DNA"/>
</dbReference>
<evidence type="ECO:0000313" key="2">
    <source>
        <dbReference type="Proteomes" id="UP000824120"/>
    </source>
</evidence>
<protein>
    <submittedName>
        <fullName evidence="1">Uncharacterized protein</fullName>
    </submittedName>
</protein>
<feature type="non-terminal residue" evidence="1">
    <location>
        <position position="331"/>
    </location>
</feature>
<gene>
    <name evidence="1" type="ORF">H5410_052016</name>
</gene>
<comment type="caution">
    <text evidence="1">The sequence shown here is derived from an EMBL/GenBank/DDBJ whole genome shotgun (WGS) entry which is preliminary data.</text>
</comment>
<dbReference type="Gene3D" id="2.40.70.10">
    <property type="entry name" value="Acid Proteases"/>
    <property type="match status" value="1"/>
</dbReference>
<feature type="non-terminal residue" evidence="1">
    <location>
        <position position="1"/>
    </location>
</feature>
<accession>A0A9J5X1T2</accession>
<proteinExistence type="predicted"/>
<dbReference type="InterPro" id="IPR021109">
    <property type="entry name" value="Peptidase_aspartic_dom_sf"/>
</dbReference>
<sequence length="331" mass="37456">FEGEADSRCASAGLKQRVNYFPIFEDDLKTLDEHSQRNEEGGQERELEVRRDTAKKCDKSRVRGSFSNPPVCSRILREEVEVFETNQLDEKIIGVEASLSVLNRQVMVFENNFSSLETVALEGIDEMKSNLEEVNKEGLTNLQLKLTEAFSSLHRQIKTLKRHVDETVGAELLMQQKGGTIGAKMLLPRWITIETRANQFPTEAAMREDRKKGVPHREGCYICGETTHAARYYPSLSKLSAMVAAQKQQEQATAQTRGPPREQADKCRATQITVRQCQVEWKDVRIMVDTGATHNFVTKKRAKDLCLNYVASDTMLKTVNTFPTTVHGFTP</sequence>
<name>A0A9J5X1T2_SOLCO</name>
<keyword evidence="2" id="KW-1185">Reference proteome</keyword>
<dbReference type="Pfam" id="PF13650">
    <property type="entry name" value="Asp_protease_2"/>
    <property type="match status" value="1"/>
</dbReference>
<dbReference type="OrthoDB" id="1939491at2759"/>
<dbReference type="AlphaFoldDB" id="A0A9J5X1T2"/>